<keyword evidence="1" id="KW-0472">Membrane</keyword>
<sequence length="223" mass="26371">MLRRKHGSSSYTTNTDNDFMIIIIIIFMRFDGIAIILLLFVTNILYRMYTYVLHDIVLMLLFELLLKLHCILTVKKIKITFVVYSFQGFGELPWNFRDEIITFSKISTYYKGRTRLKTLICSTSLFINIICALYYITKIKNQIIGFRLINTFPLLFNDLYQLSTLSYCNVQDNSLSIKFLIITTHFTSLKFDSCTSKFSKKYSTLKYKIKNKFCHSKYDILQK</sequence>
<dbReference type="EMBL" id="VYZN01000001">
    <property type="protein sequence ID" value="KAE9545172.1"/>
    <property type="molecule type" value="Genomic_DNA"/>
</dbReference>
<keyword evidence="1" id="KW-0812">Transmembrane</keyword>
<comment type="caution">
    <text evidence="2">The sequence shown here is derived from an EMBL/GenBank/DDBJ whole genome shotgun (WGS) entry which is preliminary data.</text>
</comment>
<dbReference type="AlphaFoldDB" id="A0A6G0UA50"/>
<name>A0A6G0UA50_APHGL</name>
<evidence type="ECO:0000313" key="2">
    <source>
        <dbReference type="EMBL" id="KAE9545172.1"/>
    </source>
</evidence>
<keyword evidence="1" id="KW-1133">Transmembrane helix</keyword>
<evidence type="ECO:0000313" key="3">
    <source>
        <dbReference type="Proteomes" id="UP000475862"/>
    </source>
</evidence>
<feature type="transmembrane region" description="Helical" evidence="1">
    <location>
        <begin position="119"/>
        <end position="137"/>
    </location>
</feature>
<feature type="transmembrane region" description="Helical" evidence="1">
    <location>
        <begin position="48"/>
        <end position="66"/>
    </location>
</feature>
<gene>
    <name evidence="2" type="ORF">AGLY_000715</name>
</gene>
<organism evidence="2 3">
    <name type="scientific">Aphis glycines</name>
    <name type="common">Soybean aphid</name>
    <dbReference type="NCBI Taxonomy" id="307491"/>
    <lineage>
        <taxon>Eukaryota</taxon>
        <taxon>Metazoa</taxon>
        <taxon>Ecdysozoa</taxon>
        <taxon>Arthropoda</taxon>
        <taxon>Hexapoda</taxon>
        <taxon>Insecta</taxon>
        <taxon>Pterygota</taxon>
        <taxon>Neoptera</taxon>
        <taxon>Paraneoptera</taxon>
        <taxon>Hemiptera</taxon>
        <taxon>Sternorrhyncha</taxon>
        <taxon>Aphidomorpha</taxon>
        <taxon>Aphidoidea</taxon>
        <taxon>Aphididae</taxon>
        <taxon>Aphidini</taxon>
        <taxon>Aphis</taxon>
        <taxon>Aphis</taxon>
    </lineage>
</organism>
<keyword evidence="3" id="KW-1185">Reference proteome</keyword>
<evidence type="ECO:0000256" key="1">
    <source>
        <dbReference type="SAM" id="Phobius"/>
    </source>
</evidence>
<protein>
    <submittedName>
        <fullName evidence="2">Uncharacterized protein</fullName>
    </submittedName>
</protein>
<accession>A0A6G0UA50</accession>
<proteinExistence type="predicted"/>
<reference evidence="2 3" key="1">
    <citation type="submission" date="2019-08" db="EMBL/GenBank/DDBJ databases">
        <title>The genome of the soybean aphid Biotype 1, its phylome, world population structure and adaptation to the North American continent.</title>
        <authorList>
            <person name="Giordano R."/>
            <person name="Donthu R.K."/>
            <person name="Hernandez A.G."/>
            <person name="Wright C.L."/>
            <person name="Zimin A.V."/>
        </authorList>
    </citation>
    <scope>NUCLEOTIDE SEQUENCE [LARGE SCALE GENOMIC DNA]</scope>
    <source>
        <tissue evidence="2">Whole aphids</tissue>
    </source>
</reference>
<dbReference type="Proteomes" id="UP000475862">
    <property type="component" value="Unassembled WGS sequence"/>
</dbReference>
<feature type="transmembrane region" description="Helical" evidence="1">
    <location>
        <begin position="21"/>
        <end position="42"/>
    </location>
</feature>